<evidence type="ECO:0000313" key="2">
    <source>
        <dbReference type="Proteomes" id="UP000027439"/>
    </source>
</evidence>
<proteinExistence type="predicted"/>
<dbReference type="AlphaFoldDB" id="A0A069PJG6"/>
<protein>
    <submittedName>
        <fullName evidence="1">Uncharacterized protein</fullName>
    </submittedName>
</protein>
<evidence type="ECO:0000313" key="1">
    <source>
        <dbReference type="EMBL" id="KDR37476.1"/>
    </source>
</evidence>
<reference evidence="1 2" key="1">
    <citation type="submission" date="2014-03" db="EMBL/GenBank/DDBJ databases">
        <title>Draft Genome Sequences of Four Burkholderia Strains.</title>
        <authorList>
            <person name="Liu X.Y."/>
            <person name="Li C.X."/>
            <person name="Xu J.H."/>
        </authorList>
    </citation>
    <scope>NUCLEOTIDE SEQUENCE [LARGE SCALE GENOMIC DNA]</scope>
    <source>
        <strain evidence="1 2">R27</strain>
    </source>
</reference>
<sequence>MKLPRLTGSQAQNPSNVISLFVLRLIVTGRTLTTCKLYNFITDCVRLILERLRVPAQRTAFATVSISEVLEHRIAANIVA</sequence>
<name>A0A069PJG6_9BURK</name>
<gene>
    <name evidence="1" type="ORF">BG57_00870</name>
</gene>
<comment type="caution">
    <text evidence="1">The sequence shown here is derived from an EMBL/GenBank/DDBJ whole genome shotgun (WGS) entry which is preliminary data.</text>
</comment>
<dbReference type="EMBL" id="JFHE01000001">
    <property type="protein sequence ID" value="KDR37476.1"/>
    <property type="molecule type" value="Genomic_DNA"/>
</dbReference>
<organism evidence="1 2">
    <name type="scientific">Caballeronia grimmiae</name>
    <dbReference type="NCBI Taxonomy" id="1071679"/>
    <lineage>
        <taxon>Bacteria</taxon>
        <taxon>Pseudomonadati</taxon>
        <taxon>Pseudomonadota</taxon>
        <taxon>Betaproteobacteria</taxon>
        <taxon>Burkholderiales</taxon>
        <taxon>Burkholderiaceae</taxon>
        <taxon>Caballeronia</taxon>
    </lineage>
</organism>
<dbReference type="Proteomes" id="UP000027439">
    <property type="component" value="Unassembled WGS sequence"/>
</dbReference>
<accession>A0A069PJG6</accession>